<comment type="caution">
    <text evidence="1">The sequence shown here is derived from an EMBL/GenBank/DDBJ whole genome shotgun (WGS) entry which is preliminary data.</text>
</comment>
<dbReference type="AlphaFoldDB" id="A0A9X0CM75"/>
<accession>A0A9X0CM75</accession>
<dbReference type="GO" id="GO:0005737">
    <property type="term" value="C:cytoplasm"/>
    <property type="evidence" value="ECO:0007669"/>
    <property type="project" value="TreeGrafter"/>
</dbReference>
<evidence type="ECO:0000313" key="2">
    <source>
        <dbReference type="Proteomes" id="UP001163046"/>
    </source>
</evidence>
<dbReference type="PANTHER" id="PTHR13650">
    <property type="entry name" value="SPATACSIN"/>
    <property type="match status" value="1"/>
</dbReference>
<reference evidence="1" key="1">
    <citation type="submission" date="2023-01" db="EMBL/GenBank/DDBJ databases">
        <title>Genome assembly of the deep-sea coral Lophelia pertusa.</title>
        <authorList>
            <person name="Herrera S."/>
            <person name="Cordes E."/>
        </authorList>
    </citation>
    <scope>NUCLEOTIDE SEQUENCE</scope>
    <source>
        <strain evidence="1">USNM1676648</strain>
        <tissue evidence="1">Polyp</tissue>
    </source>
</reference>
<protein>
    <submittedName>
        <fullName evidence="1">Spastic paraplegia 11 (Autosomal recessive)</fullName>
    </submittedName>
</protein>
<dbReference type="Proteomes" id="UP001163046">
    <property type="component" value="Unassembled WGS sequence"/>
</dbReference>
<name>A0A9X0CM75_9CNID</name>
<proteinExistence type="predicted"/>
<dbReference type="OrthoDB" id="2018754at2759"/>
<keyword evidence="2" id="KW-1185">Reference proteome</keyword>
<organism evidence="1 2">
    <name type="scientific">Desmophyllum pertusum</name>
    <dbReference type="NCBI Taxonomy" id="174260"/>
    <lineage>
        <taxon>Eukaryota</taxon>
        <taxon>Metazoa</taxon>
        <taxon>Cnidaria</taxon>
        <taxon>Anthozoa</taxon>
        <taxon>Hexacorallia</taxon>
        <taxon>Scleractinia</taxon>
        <taxon>Caryophylliina</taxon>
        <taxon>Caryophylliidae</taxon>
        <taxon>Desmophyllum</taxon>
    </lineage>
</organism>
<evidence type="ECO:0000313" key="1">
    <source>
        <dbReference type="EMBL" id="KAJ7365742.1"/>
    </source>
</evidence>
<dbReference type="InterPro" id="IPR028103">
    <property type="entry name" value="Spatacsin"/>
</dbReference>
<gene>
    <name evidence="1" type="primary">SPG11_3</name>
    <name evidence="1" type="ORF">OS493_002458</name>
</gene>
<sequence>MALDIDTFHDDPTLYVGEKFAIDGGDLVLPSLPRCVFSQAGFCHKVVREMILEELTRNGMFTTSQLSNFSLLLHYLSTTQTLFGDSLPLFSLDGCTGGVSEDALNVEGCVVSVFQFHQGFIDYCIRLRLVNLLYHYLDFYRLCESAKNVKELKLDLNRPHWVDMLIKCRLLGRNSRDPDAVFQASLSIAGFMLKHGIPICH</sequence>
<dbReference type="PANTHER" id="PTHR13650:SF0">
    <property type="entry name" value="SPATACSIN"/>
    <property type="match status" value="1"/>
</dbReference>
<dbReference type="EMBL" id="MU827302">
    <property type="protein sequence ID" value="KAJ7365742.1"/>
    <property type="molecule type" value="Genomic_DNA"/>
</dbReference>